<evidence type="ECO:0008006" key="3">
    <source>
        <dbReference type="Google" id="ProtNLM"/>
    </source>
</evidence>
<sequence length="72" mass="7336">MIINGMTEAWQQRTAGETAALPAAPAGASPLDEVYLESIVGGAADSLDFFTFVCSSSVPPSVVCPTTSNLCA</sequence>
<dbReference type="Proteomes" id="UP001201629">
    <property type="component" value="Unassembled WGS sequence"/>
</dbReference>
<dbReference type="RefSeq" id="WP_238679068.1">
    <property type="nucleotide sequence ID" value="NZ_JAKKFD010000021.1"/>
</dbReference>
<organism evidence="1 2">
    <name type="scientific">Micromonospora trifolii</name>
    <dbReference type="NCBI Taxonomy" id="2911208"/>
    <lineage>
        <taxon>Bacteria</taxon>
        <taxon>Bacillati</taxon>
        <taxon>Actinomycetota</taxon>
        <taxon>Actinomycetes</taxon>
        <taxon>Micromonosporales</taxon>
        <taxon>Micromonosporaceae</taxon>
        <taxon>Micromonospora</taxon>
    </lineage>
</organism>
<reference evidence="1 2" key="1">
    <citation type="submission" date="2022-01" db="EMBL/GenBank/DDBJ databases">
        <authorList>
            <person name="Riesco R."/>
            <person name="Trujillo M.E."/>
        </authorList>
    </citation>
    <scope>NUCLEOTIDE SEQUENCE [LARGE SCALE GENOMIC DNA]</scope>
    <source>
        <strain evidence="1 2">NIE79</strain>
    </source>
</reference>
<dbReference type="EMBL" id="JAKKFD010000021">
    <property type="protein sequence ID" value="MCG5443901.1"/>
    <property type="molecule type" value="Genomic_DNA"/>
</dbReference>
<comment type="caution">
    <text evidence="1">The sequence shown here is derived from an EMBL/GenBank/DDBJ whole genome shotgun (WGS) entry which is preliminary data.</text>
</comment>
<protein>
    <recommendedName>
        <fullName evidence="3">Thiocillin family RiPP</fullName>
    </recommendedName>
</protein>
<evidence type="ECO:0000313" key="1">
    <source>
        <dbReference type="EMBL" id="MCG5443901.1"/>
    </source>
</evidence>
<gene>
    <name evidence="1" type="ORF">NIE79_002045</name>
</gene>
<keyword evidence="2" id="KW-1185">Reference proteome</keyword>
<accession>A0ABS9N300</accession>
<evidence type="ECO:0000313" key="2">
    <source>
        <dbReference type="Proteomes" id="UP001201629"/>
    </source>
</evidence>
<proteinExistence type="predicted"/>
<name>A0ABS9N300_9ACTN</name>